<name>A0A835PY61_VANPL</name>
<proteinExistence type="predicted"/>
<evidence type="ECO:0000313" key="2">
    <source>
        <dbReference type="Proteomes" id="UP000639772"/>
    </source>
</evidence>
<protein>
    <submittedName>
        <fullName evidence="1">Uncharacterized protein</fullName>
    </submittedName>
</protein>
<evidence type="ECO:0000313" key="1">
    <source>
        <dbReference type="EMBL" id="KAG0459704.1"/>
    </source>
</evidence>
<dbReference type="EMBL" id="JADCNM010000012">
    <property type="protein sequence ID" value="KAG0459704.1"/>
    <property type="molecule type" value="Genomic_DNA"/>
</dbReference>
<accession>A0A835PY61</accession>
<gene>
    <name evidence="1" type="ORF">HPP92_022832</name>
</gene>
<reference evidence="1 2" key="1">
    <citation type="journal article" date="2020" name="Nat. Food">
        <title>A phased Vanilla planifolia genome enables genetic improvement of flavour and production.</title>
        <authorList>
            <person name="Hasing T."/>
            <person name="Tang H."/>
            <person name="Brym M."/>
            <person name="Khazi F."/>
            <person name="Huang T."/>
            <person name="Chambers A.H."/>
        </authorList>
    </citation>
    <scope>NUCLEOTIDE SEQUENCE [LARGE SCALE GENOMIC DNA]</scope>
    <source>
        <tissue evidence="1">Leaf</tissue>
    </source>
</reference>
<dbReference type="AlphaFoldDB" id="A0A835PY61"/>
<dbReference type="Proteomes" id="UP000639772">
    <property type="component" value="Chromosome 12"/>
</dbReference>
<comment type="caution">
    <text evidence="1">The sequence shown here is derived from an EMBL/GenBank/DDBJ whole genome shotgun (WGS) entry which is preliminary data.</text>
</comment>
<organism evidence="1 2">
    <name type="scientific">Vanilla planifolia</name>
    <name type="common">Vanilla</name>
    <dbReference type="NCBI Taxonomy" id="51239"/>
    <lineage>
        <taxon>Eukaryota</taxon>
        <taxon>Viridiplantae</taxon>
        <taxon>Streptophyta</taxon>
        <taxon>Embryophyta</taxon>
        <taxon>Tracheophyta</taxon>
        <taxon>Spermatophyta</taxon>
        <taxon>Magnoliopsida</taxon>
        <taxon>Liliopsida</taxon>
        <taxon>Asparagales</taxon>
        <taxon>Orchidaceae</taxon>
        <taxon>Vanilloideae</taxon>
        <taxon>Vanilleae</taxon>
        <taxon>Vanilla</taxon>
    </lineage>
</organism>
<sequence length="77" mass="8777">MPRPAFALLFHGGLGNGGGLHKNPLLQQSFDRWNERRRDRSGFGLLGDFVNLRKSFNDKNIGKDLLRMQSVIPIWKA</sequence>